<protein>
    <submittedName>
        <fullName evidence="3">DUF4828 domain-containing protein</fullName>
    </submittedName>
</protein>
<evidence type="ECO:0000313" key="8">
    <source>
        <dbReference type="Proteomes" id="UP001241571"/>
    </source>
</evidence>
<evidence type="ECO:0000313" key="7">
    <source>
        <dbReference type="Proteomes" id="UP000571857"/>
    </source>
</evidence>
<reference evidence="1 7" key="3">
    <citation type="submission" date="2020-06" db="EMBL/GenBank/DDBJ databases">
        <title>Crossreactivity between MHC class I-restricted antigens from cancer cells and an enterococcal bacteriophage.</title>
        <authorList>
            <person name="Fluckiger A."/>
            <person name="Daillere R."/>
            <person name="Sassi M."/>
            <person name="Cattoir V."/>
            <person name="Kroemer G."/>
            <person name="Zitvogel L."/>
        </authorList>
    </citation>
    <scope>NUCLEOTIDE SEQUENCE [LARGE SCALE GENOMIC DNA]</scope>
    <source>
        <strain evidence="1 7">EG4</strain>
    </source>
</reference>
<sequence>MKKRSLLIGLSLLTGVASSLILRKEKQKTEPRQQFVGKWQFTSKMKDTVSIEITEEHSLTIDGKHSPTVIVELTPSRLVLLDSLGYHLIIEQKDQRFTLYDEAEDWQYPLTKIE</sequence>
<dbReference type="EMBL" id="JABXJK010000060">
    <property type="protein sequence ID" value="MBA0973170.1"/>
    <property type="molecule type" value="Genomic_DNA"/>
</dbReference>
<dbReference type="EMBL" id="JASUBT010000004">
    <property type="protein sequence ID" value="MDL4935516.1"/>
    <property type="molecule type" value="Genomic_DNA"/>
</dbReference>
<accession>A0A1V8Z0U5</accession>
<dbReference type="Proteomes" id="UP000516696">
    <property type="component" value="Chromosome"/>
</dbReference>
<reference evidence="3 5" key="1">
    <citation type="submission" date="2019-04" db="EMBL/GenBank/DDBJ databases">
        <title>Step-wise assembly of the neonatal virome modulated by breast feeding.</title>
        <authorList>
            <person name="Liang G."/>
            <person name="Bushman F."/>
        </authorList>
    </citation>
    <scope>NUCLEOTIDE SEQUENCE [LARGE SCALE GENOMIC DNA]</scope>
    <source>
        <strain evidence="3 5">E3404</strain>
    </source>
</reference>
<proteinExistence type="predicted"/>
<gene>
    <name evidence="4" type="ORF">EGM181_07345</name>
    <name evidence="3" type="ORF">GTI89_01665</name>
    <name evidence="1" type="ORF">HWH42_11405</name>
    <name evidence="2" type="ORF">QRX88_07310</name>
</gene>
<dbReference type="AlphaFoldDB" id="A0A1V8Z0U5"/>
<reference evidence="2 8" key="4">
    <citation type="submission" date="2023-06" db="EMBL/GenBank/DDBJ databases">
        <title>Acute promotion of culturable opportunistic pathogens and persistent increase of antibiotic resistance following antibiotic exposure in mouse gut microbiota.</title>
        <authorList>
            <person name="Li L."/>
            <person name="Wang B."/>
            <person name="Sun Y."/>
            <person name="Wang M."/>
            <person name="Xu H."/>
        </authorList>
    </citation>
    <scope>NUCLEOTIDE SEQUENCE [LARGE SCALE GENOMIC DNA]</scope>
    <source>
        <strain evidence="2 8">CRI2_2</strain>
    </source>
</reference>
<evidence type="ECO:0000313" key="6">
    <source>
        <dbReference type="Proteomes" id="UP000516696"/>
    </source>
</evidence>
<reference evidence="4 6" key="2">
    <citation type="submission" date="2020-03" db="EMBL/GenBank/DDBJ databases">
        <title>Characterization of ganglioside-mimicking enterococci.</title>
        <authorList>
            <person name="Patry R.T."/>
            <person name="Nothaft H."/>
            <person name="Bridger R."/>
            <person name="Shajahan A."/>
            <person name="Huynh S."/>
            <person name="Sanchez S."/>
            <person name="Azadi P."/>
            <person name="Cooper K."/>
            <person name="Miller W.G."/>
            <person name="Parker C.T."/>
            <person name="Wells L."/>
            <person name="Szymanski C.M."/>
        </authorList>
    </citation>
    <scope>NUCLEOTIDE SEQUENCE [LARGE SCALE GENOMIC DNA]</scope>
    <source>
        <strain evidence="4 6">EGM181</strain>
    </source>
</reference>
<organism evidence="3 5">
    <name type="scientific">Enterococcus gallinarum</name>
    <dbReference type="NCBI Taxonomy" id="1353"/>
    <lineage>
        <taxon>Bacteria</taxon>
        <taxon>Bacillati</taxon>
        <taxon>Bacillota</taxon>
        <taxon>Bacilli</taxon>
        <taxon>Lactobacillales</taxon>
        <taxon>Enterococcaceae</taxon>
        <taxon>Enterococcus</taxon>
    </lineage>
</organism>
<dbReference type="Proteomes" id="UP000571857">
    <property type="component" value="Unassembled WGS sequence"/>
</dbReference>
<dbReference type="Pfam" id="PF16110">
    <property type="entry name" value="DUF4828"/>
    <property type="match status" value="1"/>
</dbReference>
<dbReference type="Proteomes" id="UP000439965">
    <property type="component" value="Unassembled WGS sequence"/>
</dbReference>
<evidence type="ECO:0000313" key="1">
    <source>
        <dbReference type="EMBL" id="MBA0973170.1"/>
    </source>
</evidence>
<evidence type="ECO:0000313" key="3">
    <source>
        <dbReference type="EMBL" id="MXS24798.1"/>
    </source>
</evidence>
<dbReference type="EMBL" id="CP050485">
    <property type="protein sequence ID" value="QOG27072.1"/>
    <property type="molecule type" value="Genomic_DNA"/>
</dbReference>
<dbReference type="RefSeq" id="WP_003126895.1">
    <property type="nucleotide sequence ID" value="NZ_BSYC01000002.1"/>
</dbReference>
<evidence type="ECO:0000313" key="5">
    <source>
        <dbReference type="Proteomes" id="UP000439965"/>
    </source>
</evidence>
<dbReference type="Proteomes" id="UP001241571">
    <property type="component" value="Unassembled WGS sequence"/>
</dbReference>
<dbReference type="EMBL" id="WVTI01000001">
    <property type="protein sequence ID" value="MXS24798.1"/>
    <property type="molecule type" value="Genomic_DNA"/>
</dbReference>
<name>A0A1V8Z0U5_ENTGA</name>
<evidence type="ECO:0000313" key="4">
    <source>
        <dbReference type="EMBL" id="QOG27072.1"/>
    </source>
</evidence>
<dbReference type="InterPro" id="IPR032254">
    <property type="entry name" value="DUF4828"/>
</dbReference>
<evidence type="ECO:0000313" key="2">
    <source>
        <dbReference type="EMBL" id="MDL4935516.1"/>
    </source>
</evidence>
<dbReference type="GeneID" id="93223738"/>